<dbReference type="InParanoid" id="W7X1C0"/>
<protein>
    <submittedName>
        <fullName evidence="3">Uncharacterized protein</fullName>
    </submittedName>
</protein>
<organism evidence="3 4">
    <name type="scientific">Tetrahymena thermophila (strain SB210)</name>
    <dbReference type="NCBI Taxonomy" id="312017"/>
    <lineage>
        <taxon>Eukaryota</taxon>
        <taxon>Sar</taxon>
        <taxon>Alveolata</taxon>
        <taxon>Ciliophora</taxon>
        <taxon>Intramacronucleata</taxon>
        <taxon>Oligohymenophorea</taxon>
        <taxon>Hymenostomatida</taxon>
        <taxon>Tetrahymenina</taxon>
        <taxon>Tetrahymenidae</taxon>
        <taxon>Tetrahymena</taxon>
    </lineage>
</organism>
<reference evidence="4" key="1">
    <citation type="journal article" date="2006" name="PLoS Biol.">
        <title>Macronuclear genome sequence of the ciliate Tetrahymena thermophila, a model eukaryote.</title>
        <authorList>
            <person name="Eisen J.A."/>
            <person name="Coyne R.S."/>
            <person name="Wu M."/>
            <person name="Wu D."/>
            <person name="Thiagarajan M."/>
            <person name="Wortman J.R."/>
            <person name="Badger J.H."/>
            <person name="Ren Q."/>
            <person name="Amedeo P."/>
            <person name="Jones K.M."/>
            <person name="Tallon L.J."/>
            <person name="Delcher A.L."/>
            <person name="Salzberg S.L."/>
            <person name="Silva J.C."/>
            <person name="Haas B.J."/>
            <person name="Majoros W.H."/>
            <person name="Farzad M."/>
            <person name="Carlton J.M."/>
            <person name="Smith R.K. Jr."/>
            <person name="Garg J."/>
            <person name="Pearlman R.E."/>
            <person name="Karrer K.M."/>
            <person name="Sun L."/>
            <person name="Manning G."/>
            <person name="Elde N.C."/>
            <person name="Turkewitz A.P."/>
            <person name="Asai D.J."/>
            <person name="Wilkes D.E."/>
            <person name="Wang Y."/>
            <person name="Cai H."/>
            <person name="Collins K."/>
            <person name="Stewart B.A."/>
            <person name="Lee S.R."/>
            <person name="Wilamowska K."/>
            <person name="Weinberg Z."/>
            <person name="Ruzzo W.L."/>
            <person name="Wloga D."/>
            <person name="Gaertig J."/>
            <person name="Frankel J."/>
            <person name="Tsao C.-C."/>
            <person name="Gorovsky M.A."/>
            <person name="Keeling P.J."/>
            <person name="Waller R.F."/>
            <person name="Patron N.J."/>
            <person name="Cherry J.M."/>
            <person name="Stover N.A."/>
            <person name="Krieger C.J."/>
            <person name="del Toro C."/>
            <person name="Ryder H.F."/>
            <person name="Williamson S.C."/>
            <person name="Barbeau R.A."/>
            <person name="Hamilton E.P."/>
            <person name="Orias E."/>
        </authorList>
    </citation>
    <scope>NUCLEOTIDE SEQUENCE [LARGE SCALE GENOMIC DNA]</scope>
    <source>
        <strain evidence="4">SB210</strain>
    </source>
</reference>
<sequence>MNSKEGKDTSITTNLQERKLDEQIAQIENENSLLVQLENQINVESEKLNVEKKALQEKIKQLQEQKKEREQKLKKNNMY</sequence>
<evidence type="ECO:0000256" key="2">
    <source>
        <dbReference type="SAM" id="MobiDB-lite"/>
    </source>
</evidence>
<dbReference type="KEGG" id="tet:TTHERM_000148919"/>
<proteinExistence type="predicted"/>
<accession>W7X1C0</accession>
<feature type="coiled-coil region" evidence="1">
    <location>
        <begin position="20"/>
        <end position="79"/>
    </location>
</feature>
<gene>
    <name evidence="3" type="ORF">TTHERM_000148919</name>
</gene>
<name>W7X1C0_TETTS</name>
<dbReference type="GeneID" id="24437537"/>
<evidence type="ECO:0000256" key="1">
    <source>
        <dbReference type="SAM" id="Coils"/>
    </source>
</evidence>
<dbReference type="Proteomes" id="UP000009168">
    <property type="component" value="Unassembled WGS sequence"/>
</dbReference>
<dbReference type="EMBL" id="GG662603">
    <property type="protein sequence ID" value="EWS73020.1"/>
    <property type="molecule type" value="Genomic_DNA"/>
</dbReference>
<evidence type="ECO:0000313" key="4">
    <source>
        <dbReference type="Proteomes" id="UP000009168"/>
    </source>
</evidence>
<feature type="region of interest" description="Disordered" evidence="2">
    <location>
        <begin position="1"/>
        <end position="20"/>
    </location>
</feature>
<keyword evidence="1" id="KW-0175">Coiled coil</keyword>
<evidence type="ECO:0000313" key="3">
    <source>
        <dbReference type="EMBL" id="EWS73020.1"/>
    </source>
</evidence>
<dbReference type="RefSeq" id="XP_012654417.1">
    <property type="nucleotide sequence ID" value="XM_012798963.1"/>
</dbReference>
<dbReference type="AlphaFoldDB" id="W7X1C0"/>
<keyword evidence="4" id="KW-1185">Reference proteome</keyword>